<comment type="caution">
    <text evidence="2">The sequence shown here is derived from an EMBL/GenBank/DDBJ whole genome shotgun (WGS) entry which is preliminary data.</text>
</comment>
<gene>
    <name evidence="2" type="ORF">AX660_02040</name>
</gene>
<dbReference type="STRING" id="1799789.AX660_02040"/>
<protein>
    <submittedName>
        <fullName evidence="2">Prepilin peptidase dependent protein B</fullName>
    </submittedName>
</protein>
<keyword evidence="1" id="KW-0472">Membrane</keyword>
<name>A0A148KLR4_9ALTE</name>
<organism evidence="2 3">
    <name type="scientific">Paraglaciecola hydrolytica</name>
    <dbReference type="NCBI Taxonomy" id="1799789"/>
    <lineage>
        <taxon>Bacteria</taxon>
        <taxon>Pseudomonadati</taxon>
        <taxon>Pseudomonadota</taxon>
        <taxon>Gammaproteobacteria</taxon>
        <taxon>Alteromonadales</taxon>
        <taxon>Alteromonadaceae</taxon>
        <taxon>Paraglaciecola</taxon>
    </lineage>
</organism>
<dbReference type="RefSeq" id="WP_068381679.1">
    <property type="nucleotide sequence ID" value="NZ_LSNE01000015.1"/>
</dbReference>
<reference evidence="3" key="1">
    <citation type="submission" date="2016-02" db="EMBL/GenBank/DDBJ databases">
        <authorList>
            <person name="Schultz-Johansen M."/>
            <person name="Glaring M.A."/>
            <person name="Bech P.K."/>
            <person name="Stougaard P."/>
        </authorList>
    </citation>
    <scope>NUCLEOTIDE SEQUENCE [LARGE SCALE GENOMIC DNA]</scope>
    <source>
        <strain evidence="3">S66</strain>
    </source>
</reference>
<accession>A0A148KLR4</accession>
<keyword evidence="1" id="KW-0812">Transmembrane</keyword>
<dbReference type="AlphaFoldDB" id="A0A148KLR4"/>
<dbReference type="PIRSF" id="PIRSF004525">
    <property type="entry name" value="Pilin_peptidase-dep_B_prd"/>
    <property type="match status" value="1"/>
</dbReference>
<evidence type="ECO:0000256" key="1">
    <source>
        <dbReference type="SAM" id="Phobius"/>
    </source>
</evidence>
<dbReference type="Proteomes" id="UP000070299">
    <property type="component" value="Unassembled WGS sequence"/>
</dbReference>
<dbReference type="OrthoDB" id="5296662at2"/>
<dbReference type="EMBL" id="LSNE01000015">
    <property type="protein sequence ID" value="KXI27188.1"/>
    <property type="molecule type" value="Genomic_DNA"/>
</dbReference>
<dbReference type="InterPro" id="IPR016419">
    <property type="entry name" value="Prepilin_Pept-dep_B_prd"/>
</dbReference>
<keyword evidence="1" id="KW-1133">Transmembrane helix</keyword>
<evidence type="ECO:0000313" key="3">
    <source>
        <dbReference type="Proteomes" id="UP000070299"/>
    </source>
</evidence>
<keyword evidence="3" id="KW-1185">Reference proteome</keyword>
<sequence length="209" mass="22684">MLKPLSLQLGTTLVELMISMAIGFASLTAMASLVGHGIGLNTQLLAKSRLDEELNGIVELLINDIKRAGFDGNTSSIVSDPNTLVSPFAGSVVIANHPAESANSCLLFAYDRNKNGLLDTVNTNENYGYRLKDKAIEIRLDGLGCSINGWHDLSDPQVVKVTKLEFKLHNQQSGSVKAKRIELIVEAELKSNSAISKRVHTSFMIKNYG</sequence>
<feature type="transmembrane region" description="Helical" evidence="1">
    <location>
        <begin position="20"/>
        <end position="40"/>
    </location>
</feature>
<proteinExistence type="predicted"/>
<evidence type="ECO:0000313" key="2">
    <source>
        <dbReference type="EMBL" id="KXI27188.1"/>
    </source>
</evidence>